<keyword evidence="1" id="KW-0805">Transcription regulation</keyword>
<dbReference type="InterPro" id="IPR046335">
    <property type="entry name" value="LacI/GalR-like_sensor"/>
</dbReference>
<dbReference type="Gene3D" id="3.40.50.2300">
    <property type="match status" value="1"/>
</dbReference>
<evidence type="ECO:0000256" key="2">
    <source>
        <dbReference type="ARBA" id="ARBA00023125"/>
    </source>
</evidence>
<evidence type="ECO:0000259" key="4">
    <source>
        <dbReference type="Pfam" id="PF13377"/>
    </source>
</evidence>
<dbReference type="SUPFAM" id="SSF53822">
    <property type="entry name" value="Periplasmic binding protein-like I"/>
    <property type="match status" value="1"/>
</dbReference>
<protein>
    <recommendedName>
        <fullName evidence="4">Transcriptional regulator LacI/GalR-like sensor domain-containing protein</fullName>
    </recommendedName>
</protein>
<evidence type="ECO:0000256" key="3">
    <source>
        <dbReference type="ARBA" id="ARBA00023163"/>
    </source>
</evidence>
<feature type="domain" description="Transcriptional regulator LacI/GalR-like sensor" evidence="4">
    <location>
        <begin position="1"/>
        <end position="44"/>
    </location>
</feature>
<name>A0ABQ6HXW7_9MICO</name>
<comment type="caution">
    <text evidence="5">The sequence shown here is derived from an EMBL/GenBank/DDBJ whole genome shotgun (WGS) entry which is preliminary data.</text>
</comment>
<proteinExistence type="predicted"/>
<dbReference type="RefSeq" id="WP_284291614.1">
    <property type="nucleotide sequence ID" value="NZ_BSUK01000001.1"/>
</dbReference>
<dbReference type="Pfam" id="PF13377">
    <property type="entry name" value="Peripla_BP_3"/>
    <property type="match status" value="1"/>
</dbReference>
<accession>A0ABQ6HXW7</accession>
<dbReference type="InterPro" id="IPR028082">
    <property type="entry name" value="Peripla_BP_I"/>
</dbReference>
<gene>
    <name evidence="5" type="ORF">GCM10025864_03030</name>
</gene>
<keyword evidence="3" id="KW-0804">Transcription</keyword>
<dbReference type="EMBL" id="BSUK01000001">
    <property type="protein sequence ID" value="GMA22544.1"/>
    <property type="molecule type" value="Genomic_DNA"/>
</dbReference>
<evidence type="ECO:0000256" key="1">
    <source>
        <dbReference type="ARBA" id="ARBA00023015"/>
    </source>
</evidence>
<organism evidence="5 6">
    <name type="scientific">Luteimicrobium album</name>
    <dbReference type="NCBI Taxonomy" id="1054550"/>
    <lineage>
        <taxon>Bacteria</taxon>
        <taxon>Bacillati</taxon>
        <taxon>Actinomycetota</taxon>
        <taxon>Actinomycetes</taxon>
        <taxon>Micrococcales</taxon>
        <taxon>Luteimicrobium</taxon>
    </lineage>
</organism>
<reference evidence="6" key="1">
    <citation type="journal article" date="2019" name="Int. J. Syst. Evol. Microbiol.">
        <title>The Global Catalogue of Microorganisms (GCM) 10K type strain sequencing project: providing services to taxonomists for standard genome sequencing and annotation.</title>
        <authorList>
            <consortium name="The Broad Institute Genomics Platform"/>
            <consortium name="The Broad Institute Genome Sequencing Center for Infectious Disease"/>
            <person name="Wu L."/>
            <person name="Ma J."/>
        </authorList>
    </citation>
    <scope>NUCLEOTIDE SEQUENCE [LARGE SCALE GENOMIC DNA]</scope>
    <source>
        <strain evidence="6">NBRC 106348</strain>
    </source>
</reference>
<evidence type="ECO:0000313" key="6">
    <source>
        <dbReference type="Proteomes" id="UP001157091"/>
    </source>
</evidence>
<keyword evidence="6" id="KW-1185">Reference proteome</keyword>
<keyword evidence="2" id="KW-0238">DNA-binding</keyword>
<dbReference type="Proteomes" id="UP001157091">
    <property type="component" value="Unassembled WGS sequence"/>
</dbReference>
<evidence type="ECO:0000313" key="5">
    <source>
        <dbReference type="EMBL" id="GMA22544.1"/>
    </source>
</evidence>
<sequence length="51" mass="5589">MTTVSYDPAEIGRQAARALLARQGRRVEDPQTWVLPTRLVARGSGERPPAS</sequence>